<evidence type="ECO:0000313" key="1">
    <source>
        <dbReference type="EMBL" id="AOO88231.1"/>
    </source>
</evidence>
<name>A0A1C9HNH8_RHILT</name>
<dbReference type="AlphaFoldDB" id="A0A1C9HNH8"/>
<reference evidence="1" key="2">
    <citation type="journal article" date="2016" name="Front. Microbiol.">
        <title>The Regulatory Protein RosR Affects Rhizobium leguminosarum bv. trifolii Protein Profiles, Cell Surface Properties, and Symbiosis with Clover.</title>
        <authorList>
            <person name="Rachwal K."/>
            <person name="Boguszewska A."/>
            <person name="Kopcinska J."/>
            <person name="Karas M."/>
            <person name="Tchorzewski M."/>
            <person name="Janczarek M."/>
        </authorList>
    </citation>
    <scope>NUCLEOTIDE SEQUENCE</scope>
    <source>
        <strain evidence="1">Rt24.2</strain>
    </source>
</reference>
<dbReference type="EMBL" id="KX485867">
    <property type="protein sequence ID" value="AOO88231.1"/>
    <property type="molecule type" value="Genomic_DNA"/>
</dbReference>
<organism evidence="1">
    <name type="scientific">Rhizobium leguminosarum bv. trifolii</name>
    <dbReference type="NCBI Taxonomy" id="386"/>
    <lineage>
        <taxon>Bacteria</taxon>
        <taxon>Pseudomonadati</taxon>
        <taxon>Pseudomonadota</taxon>
        <taxon>Alphaproteobacteria</taxon>
        <taxon>Hyphomicrobiales</taxon>
        <taxon>Rhizobiaceae</taxon>
        <taxon>Rhizobium/Agrobacterium group</taxon>
        <taxon>Rhizobium</taxon>
    </lineage>
</organism>
<accession>A0A1C9HNH8</accession>
<proteinExistence type="predicted"/>
<protein>
    <submittedName>
        <fullName evidence="1">Uncharacterized protein</fullName>
    </submittedName>
</protein>
<sequence>MGICIADAHTENAVTINHCHHFVVRCDERLALGCQKRYHAPAISKAAKRQFANYSRMAE</sequence>
<reference evidence="1" key="1">
    <citation type="journal article" date="2015" name="BMC Genomics">
        <title>Transcriptome profiling of a Rhizobium leguminosarum bv. trifolii rosR mutant reveals the role of the transcriptional regulator RosR in motility, synthesis of cell-surface components, and other cellular processes.</title>
        <authorList>
            <person name="Rachwal K."/>
            <person name="Matczynska E."/>
            <person name="Janczarek M."/>
        </authorList>
    </citation>
    <scope>NUCLEOTIDE SEQUENCE</scope>
    <source>
        <strain evidence="1">Rt24.2</strain>
    </source>
</reference>